<feature type="transmembrane region" description="Helical" evidence="6">
    <location>
        <begin position="307"/>
        <end position="325"/>
    </location>
</feature>
<keyword evidence="2" id="KW-1003">Cell membrane</keyword>
<organism evidence="7 8">
    <name type="scientific">Parafilimonas terrae</name>
    <dbReference type="NCBI Taxonomy" id="1465490"/>
    <lineage>
        <taxon>Bacteria</taxon>
        <taxon>Pseudomonadati</taxon>
        <taxon>Bacteroidota</taxon>
        <taxon>Chitinophagia</taxon>
        <taxon>Chitinophagales</taxon>
        <taxon>Chitinophagaceae</taxon>
        <taxon>Parafilimonas</taxon>
    </lineage>
</organism>
<comment type="subcellular location">
    <subcellularLocation>
        <location evidence="1">Cell membrane</location>
        <topology evidence="1">Multi-pass membrane protein</topology>
    </subcellularLocation>
</comment>
<feature type="transmembrane region" description="Helical" evidence="6">
    <location>
        <begin position="159"/>
        <end position="176"/>
    </location>
</feature>
<dbReference type="OrthoDB" id="88014at2"/>
<dbReference type="GO" id="GO:0005886">
    <property type="term" value="C:plasma membrane"/>
    <property type="evidence" value="ECO:0007669"/>
    <property type="project" value="UniProtKB-SubCell"/>
</dbReference>
<feature type="transmembrane region" description="Helical" evidence="6">
    <location>
        <begin position="397"/>
        <end position="414"/>
    </location>
</feature>
<evidence type="ECO:0000313" key="7">
    <source>
        <dbReference type="EMBL" id="SFP58058.1"/>
    </source>
</evidence>
<evidence type="ECO:0000256" key="1">
    <source>
        <dbReference type="ARBA" id="ARBA00004651"/>
    </source>
</evidence>
<feature type="transmembrane region" description="Helical" evidence="6">
    <location>
        <begin position="255"/>
        <end position="271"/>
    </location>
</feature>
<feature type="transmembrane region" description="Helical" evidence="6">
    <location>
        <begin position="459"/>
        <end position="477"/>
    </location>
</feature>
<feature type="transmembrane region" description="Helical" evidence="6">
    <location>
        <begin position="12"/>
        <end position="29"/>
    </location>
</feature>
<evidence type="ECO:0000256" key="2">
    <source>
        <dbReference type="ARBA" id="ARBA00022475"/>
    </source>
</evidence>
<reference evidence="7 8" key="1">
    <citation type="submission" date="2016-10" db="EMBL/GenBank/DDBJ databases">
        <authorList>
            <person name="de Groot N.N."/>
        </authorList>
    </citation>
    <scope>NUCLEOTIDE SEQUENCE [LARGE SCALE GENOMIC DNA]</scope>
    <source>
        <strain evidence="7 8">DSM 28286</strain>
    </source>
</reference>
<feature type="transmembrane region" description="Helical" evidence="6">
    <location>
        <begin position="125"/>
        <end position="147"/>
    </location>
</feature>
<evidence type="ECO:0000256" key="6">
    <source>
        <dbReference type="SAM" id="Phobius"/>
    </source>
</evidence>
<evidence type="ECO:0000256" key="5">
    <source>
        <dbReference type="ARBA" id="ARBA00023136"/>
    </source>
</evidence>
<evidence type="ECO:0000256" key="4">
    <source>
        <dbReference type="ARBA" id="ARBA00022989"/>
    </source>
</evidence>
<gene>
    <name evidence="7" type="ORF">SAMN05444277_101257</name>
</gene>
<dbReference type="RefSeq" id="WP_090653702.1">
    <property type="nucleotide sequence ID" value="NZ_FOXQ01000001.1"/>
</dbReference>
<feature type="transmembrane region" description="Helical" evidence="6">
    <location>
        <begin position="224"/>
        <end position="249"/>
    </location>
</feature>
<evidence type="ECO:0000313" key="8">
    <source>
        <dbReference type="Proteomes" id="UP000199031"/>
    </source>
</evidence>
<dbReference type="Proteomes" id="UP000199031">
    <property type="component" value="Unassembled WGS sequence"/>
</dbReference>
<name>A0A1I5RHN7_9BACT</name>
<keyword evidence="8" id="KW-1185">Reference proteome</keyword>
<dbReference type="InterPro" id="IPR050833">
    <property type="entry name" value="Poly_Biosynth_Transport"/>
</dbReference>
<sequence length="499" mass="56174">MAGIRKQTIQSSLIVYFGFAVGAFNTYLYTKNGSFTQEEYGVTRLFINFSQNFFAFASLGSLPVLYKFYPYYKDNLPDKKNDLLTLVCLVSLAGCILVSACGIIFEPYVVRKFSEHSSLFLPFYLLVFPYSLGFLVFSVLESYAWALQTSVITNALKETVLRIITTLFIVLFYFGLINFSQFMYLFSSLYIIIAAILIIFLWKTNRLHFSFSISRVTKKFYKKMLGLQVFVFGGVCINAVAITISDLLIASKQGLADAAIFSLAVYAANFIEIPQRSLTSITTGALSRAWKDKDFNTINRVYHRSSINMLLLAVFVFGNVWLNVAQGIEVLHIQNEYAAGLGVVFILGIAKIIDAGTGVNSVIIATSTFWKFEFYTNVILLALRIPLAYFFIEKYGIIGPAYAEIISQVVYNFIRYEFLRRKFNMQPFNIETLYAVLLGVIAVAAAYFLFSGIEGWTGIIIRSVLFSGVLIGGIFLLKLTPDAVHLVGVAKTRIQDWKK</sequence>
<dbReference type="PANTHER" id="PTHR30250:SF11">
    <property type="entry name" value="O-ANTIGEN TRANSPORTER-RELATED"/>
    <property type="match status" value="1"/>
</dbReference>
<accession>A0A1I5RHN7</accession>
<keyword evidence="5 6" id="KW-0472">Membrane</keyword>
<evidence type="ECO:0000256" key="3">
    <source>
        <dbReference type="ARBA" id="ARBA00022692"/>
    </source>
</evidence>
<keyword evidence="3 6" id="KW-0812">Transmembrane</keyword>
<protein>
    <submittedName>
        <fullName evidence="7">Membrane protein involved in the export of O-antigen and teichoic acid</fullName>
    </submittedName>
</protein>
<dbReference type="AlphaFoldDB" id="A0A1I5RHN7"/>
<dbReference type="PANTHER" id="PTHR30250">
    <property type="entry name" value="PST FAMILY PREDICTED COLANIC ACID TRANSPORTER"/>
    <property type="match status" value="1"/>
</dbReference>
<feature type="transmembrane region" description="Helical" evidence="6">
    <location>
        <begin position="49"/>
        <end position="71"/>
    </location>
</feature>
<dbReference type="EMBL" id="FOXQ01000001">
    <property type="protein sequence ID" value="SFP58058.1"/>
    <property type="molecule type" value="Genomic_DNA"/>
</dbReference>
<proteinExistence type="predicted"/>
<feature type="transmembrane region" description="Helical" evidence="6">
    <location>
        <begin position="374"/>
        <end position="391"/>
    </location>
</feature>
<feature type="transmembrane region" description="Helical" evidence="6">
    <location>
        <begin position="182"/>
        <end position="203"/>
    </location>
</feature>
<dbReference type="STRING" id="1465490.SAMN05444277_101257"/>
<feature type="transmembrane region" description="Helical" evidence="6">
    <location>
        <begin position="434"/>
        <end position="453"/>
    </location>
</feature>
<feature type="transmembrane region" description="Helical" evidence="6">
    <location>
        <begin position="83"/>
        <end position="105"/>
    </location>
</feature>
<keyword evidence="4 6" id="KW-1133">Transmembrane helix</keyword>